<reference evidence="3 4" key="1">
    <citation type="submission" date="2017-05" db="EMBL/GenBank/DDBJ databases">
        <authorList>
            <person name="Varghese N."/>
            <person name="Submissions S."/>
        </authorList>
    </citation>
    <scope>NUCLEOTIDE SEQUENCE [LARGE SCALE GENOMIC DNA]</scope>
    <source>
        <strain evidence="3 4">DSM 21985</strain>
    </source>
</reference>
<evidence type="ECO:0000256" key="1">
    <source>
        <dbReference type="ARBA" id="ARBA00006226"/>
    </source>
</evidence>
<dbReference type="InterPro" id="IPR051803">
    <property type="entry name" value="TA_system_RelE-like_toxin"/>
</dbReference>
<organism evidence="3 4">
    <name type="scientific">Gracilimonas mengyeensis</name>
    <dbReference type="NCBI Taxonomy" id="1302730"/>
    <lineage>
        <taxon>Bacteria</taxon>
        <taxon>Pseudomonadati</taxon>
        <taxon>Balneolota</taxon>
        <taxon>Balneolia</taxon>
        <taxon>Balneolales</taxon>
        <taxon>Balneolaceae</taxon>
        <taxon>Gracilimonas</taxon>
    </lineage>
</organism>
<dbReference type="PANTHER" id="PTHR33755:SF5">
    <property type="entry name" value="TYPE II TOXIN-ANTITOXIN SYSTEM RELE_PARE FAMILY TOXIN"/>
    <property type="match status" value="1"/>
</dbReference>
<dbReference type="Pfam" id="PF05016">
    <property type="entry name" value="ParE_toxin"/>
    <property type="match status" value="1"/>
</dbReference>
<dbReference type="InterPro" id="IPR007712">
    <property type="entry name" value="RelE/ParE_toxin"/>
</dbReference>
<keyword evidence="2" id="KW-1277">Toxin-antitoxin system</keyword>
<dbReference type="PANTHER" id="PTHR33755">
    <property type="entry name" value="TOXIN PARE1-RELATED"/>
    <property type="match status" value="1"/>
</dbReference>
<proteinExistence type="inferred from homology"/>
<evidence type="ECO:0000313" key="4">
    <source>
        <dbReference type="Proteomes" id="UP000317557"/>
    </source>
</evidence>
<dbReference type="EMBL" id="FXTP01000013">
    <property type="protein sequence ID" value="SMO86991.1"/>
    <property type="molecule type" value="Genomic_DNA"/>
</dbReference>
<dbReference type="OrthoDB" id="5574284at2"/>
<accession>A0A521EU92</accession>
<name>A0A521EU92_9BACT</name>
<dbReference type="AlphaFoldDB" id="A0A521EU92"/>
<dbReference type="InterPro" id="IPR035093">
    <property type="entry name" value="RelE/ParE_toxin_dom_sf"/>
</dbReference>
<dbReference type="NCBIfam" id="TIGR02385">
    <property type="entry name" value="RelE_StbE"/>
    <property type="match status" value="1"/>
</dbReference>
<dbReference type="RefSeq" id="WP_142455414.1">
    <property type="nucleotide sequence ID" value="NZ_FXTP01000013.1"/>
</dbReference>
<gene>
    <name evidence="3" type="ORF">SAMN06265219_113119</name>
</gene>
<keyword evidence="4" id="KW-1185">Reference proteome</keyword>
<evidence type="ECO:0000256" key="2">
    <source>
        <dbReference type="ARBA" id="ARBA00022649"/>
    </source>
</evidence>
<dbReference type="Gene3D" id="3.30.2310.20">
    <property type="entry name" value="RelE-like"/>
    <property type="match status" value="1"/>
</dbReference>
<comment type="similarity">
    <text evidence="1">Belongs to the RelE toxin family.</text>
</comment>
<protein>
    <submittedName>
        <fullName evidence="3">Addiction module toxin, RelE/StbE family</fullName>
    </submittedName>
</protein>
<evidence type="ECO:0000313" key="3">
    <source>
        <dbReference type="EMBL" id="SMO86991.1"/>
    </source>
</evidence>
<dbReference type="Proteomes" id="UP000317557">
    <property type="component" value="Unassembled WGS sequence"/>
</dbReference>
<sequence>MKIIWSPTARNKTKEILEYIAEDNPGAALALIDLIEEKVENLSQNPESGRVFPPTNNDKIREIIVHENYGVIYEVNPEIIEILTVRHFRQDFSDYKI</sequence>